<accession>A0ACB8MAL0</accession>
<sequence>MKALLGAHDVWDVVEKGFIVPENEATLTAAQKENLKDLKKKENKVKYIIFQSLNEDAFEKIAGTTSSKEAWEKLETSYKGAEQVKKVCLQTLRGEFESLHMKATESISDYFTRVVTVSNELKRNGEELKEVRIIENILRSVDSKFDHIIVTIEETRDLKDMTIEQLQGRLQAYEEKQNKKQGIEEQLLKMEVNPKKIEESSDNERRYYVQGRGRGRGRGHGHGRGWNFNNNNSNYAKGESSTRGRGRGNPRSRYDKSQVQCYNCQKFGHYALECRAPSTRIEERVNYAEEKNGEDDTLLLARKDTSGIQENTWYLETGASNHMSGNKRIFVQLSESVNGSVAFGDDSKVPMKGRGCLLGKQFRNSFPNESNSRAQKPFELIHTDVCGPFKPNSLANGIRRLLTVSRSPQQNSVAERKNRTILDMARSMLKSKRLPKELWAEVVACAIYLSNRSPTRSVWGKTPREAWSGRKPSITHLRVFGSIAHVHVPDESRAKLGDKSEKFIFIGYNNNSKGYKLYNPNNGKIVISRDIKQVDEQQEPATLPISPASTTCGDSLPSFLNERTEERIRSLQDLYEELTTLPKGHKAIGVKWVYKTKRNAKGEIERHKARLVAKGYSQKAGIEYDEVFAHVARLETIRLIISLAAQNKWKIFQMDVKSAFLNGFLEEEVYIKQPLGYVVKIHEDKVLRLKKALYGLKQAPKAWNNRIDKYFQEKGFTKCPYEHDLYVKEKDEDIFIVCLYVDDLIFTGSNPSLFEEFKRVMIKEFEMTNIGLMTYYLGIEVKQKEECIFISQESYAKEILKKFKMNNCKPISTPVECGVKLSKHDEGENIYPTFFKSLVGSLRYLTCTRPDILYAIGLVSRYMENPKTTHFKAATRILRYIKGTTNFGLLYSFSNDYKLVGYSDNDWGRDVDDRKSTTGFVLHGRYCFHMDVKEATNCHAIYL</sequence>
<protein>
    <submittedName>
        <fullName evidence="1">Uncharacterized protein</fullName>
    </submittedName>
</protein>
<comment type="caution">
    <text evidence="1">The sequence shown here is derived from an EMBL/GenBank/DDBJ whole genome shotgun (WGS) entry which is preliminary data.</text>
</comment>
<dbReference type="EMBL" id="CM039172">
    <property type="protein sequence ID" value="KAH9782617.1"/>
    <property type="molecule type" value="Genomic_DNA"/>
</dbReference>
<dbReference type="Proteomes" id="UP000829398">
    <property type="component" value="Chromosome 3"/>
</dbReference>
<gene>
    <name evidence="1" type="ORF">KPL71_008982</name>
</gene>
<name>A0ACB8MAL0_CITSI</name>
<evidence type="ECO:0000313" key="2">
    <source>
        <dbReference type="Proteomes" id="UP000829398"/>
    </source>
</evidence>
<proteinExistence type="predicted"/>
<organism evidence="1 2">
    <name type="scientific">Citrus sinensis</name>
    <name type="common">Sweet orange</name>
    <name type="synonym">Citrus aurantium var. sinensis</name>
    <dbReference type="NCBI Taxonomy" id="2711"/>
    <lineage>
        <taxon>Eukaryota</taxon>
        <taxon>Viridiplantae</taxon>
        <taxon>Streptophyta</taxon>
        <taxon>Embryophyta</taxon>
        <taxon>Tracheophyta</taxon>
        <taxon>Spermatophyta</taxon>
        <taxon>Magnoliopsida</taxon>
        <taxon>eudicotyledons</taxon>
        <taxon>Gunneridae</taxon>
        <taxon>Pentapetalae</taxon>
        <taxon>rosids</taxon>
        <taxon>malvids</taxon>
        <taxon>Sapindales</taxon>
        <taxon>Rutaceae</taxon>
        <taxon>Aurantioideae</taxon>
        <taxon>Citrus</taxon>
    </lineage>
</organism>
<evidence type="ECO:0000313" key="1">
    <source>
        <dbReference type="EMBL" id="KAH9782617.1"/>
    </source>
</evidence>
<reference evidence="2" key="1">
    <citation type="journal article" date="2023" name="Hortic. Res.">
        <title>A chromosome-level phased genome enabling allele-level studies in sweet orange: a case study on citrus Huanglongbing tolerance.</title>
        <authorList>
            <person name="Wu B."/>
            <person name="Yu Q."/>
            <person name="Deng Z."/>
            <person name="Duan Y."/>
            <person name="Luo F."/>
            <person name="Gmitter F. Jr."/>
        </authorList>
    </citation>
    <scope>NUCLEOTIDE SEQUENCE [LARGE SCALE GENOMIC DNA]</scope>
    <source>
        <strain evidence="2">cv. Valencia</strain>
    </source>
</reference>
<keyword evidence="2" id="KW-1185">Reference proteome</keyword>